<sequence length="146" mass="16652">MTTPQSVRFEQFFAAPREQVFTWFSRHENFEKLFPGRVRRIRDSKDPTDPNGLGSVREVRIGLVRLEETVTRFERPGCIEYRVTQGWPVRNHLGRLSFESVAGGTRLDYTITFESRIPFAGNLVAGSLCASWRRSVSRAVEAISGS</sequence>
<accession>A0A4R7PB77</accession>
<dbReference type="Proteomes" id="UP000295341">
    <property type="component" value="Unassembled WGS sequence"/>
</dbReference>
<name>A0A4R7PB77_9GAMM</name>
<proteinExistence type="predicted"/>
<protein>
    <submittedName>
        <fullName evidence="1">Polyketide cyclase/dehydrase/lipid transport protein</fullName>
    </submittedName>
</protein>
<dbReference type="RefSeq" id="WP_133879917.1">
    <property type="nucleotide sequence ID" value="NZ_MWIN01000014.1"/>
</dbReference>
<reference evidence="1 2" key="1">
    <citation type="submission" date="2019-03" db="EMBL/GenBank/DDBJ databases">
        <title>Genomic Encyclopedia of Type Strains, Phase IV (KMG-IV): sequencing the most valuable type-strain genomes for metagenomic binning, comparative biology and taxonomic classification.</title>
        <authorList>
            <person name="Goeker M."/>
        </authorList>
    </citation>
    <scope>NUCLEOTIDE SEQUENCE [LARGE SCALE GENOMIC DNA]</scope>
    <source>
        <strain evidence="1 2">DSM 26377</strain>
    </source>
</reference>
<evidence type="ECO:0000313" key="2">
    <source>
        <dbReference type="Proteomes" id="UP000295341"/>
    </source>
</evidence>
<keyword evidence="2" id="KW-1185">Reference proteome</keyword>
<dbReference type="InterPro" id="IPR019587">
    <property type="entry name" value="Polyketide_cyclase/dehydratase"/>
</dbReference>
<evidence type="ECO:0000313" key="1">
    <source>
        <dbReference type="EMBL" id="TDU31324.1"/>
    </source>
</evidence>
<dbReference type="InterPro" id="IPR023393">
    <property type="entry name" value="START-like_dom_sf"/>
</dbReference>
<dbReference type="OrthoDB" id="4459835at2"/>
<gene>
    <name evidence="1" type="ORF">DFR24_0690</name>
</gene>
<dbReference type="CDD" id="cd07821">
    <property type="entry name" value="PYR_PYL_RCAR_like"/>
    <property type="match status" value="1"/>
</dbReference>
<dbReference type="Gene3D" id="3.30.530.20">
    <property type="match status" value="1"/>
</dbReference>
<dbReference type="SUPFAM" id="SSF55961">
    <property type="entry name" value="Bet v1-like"/>
    <property type="match status" value="1"/>
</dbReference>
<dbReference type="Pfam" id="PF10604">
    <property type="entry name" value="Polyketide_cyc2"/>
    <property type="match status" value="1"/>
</dbReference>
<dbReference type="AlphaFoldDB" id="A0A4R7PB77"/>
<dbReference type="EMBL" id="SOBT01000008">
    <property type="protein sequence ID" value="TDU31324.1"/>
    <property type="molecule type" value="Genomic_DNA"/>
</dbReference>
<organism evidence="1 2">
    <name type="scientific">Panacagrimonas perspica</name>
    <dbReference type="NCBI Taxonomy" id="381431"/>
    <lineage>
        <taxon>Bacteria</taxon>
        <taxon>Pseudomonadati</taxon>
        <taxon>Pseudomonadota</taxon>
        <taxon>Gammaproteobacteria</taxon>
        <taxon>Nevskiales</taxon>
        <taxon>Nevskiaceae</taxon>
        <taxon>Panacagrimonas</taxon>
    </lineage>
</organism>
<comment type="caution">
    <text evidence="1">The sequence shown here is derived from an EMBL/GenBank/DDBJ whole genome shotgun (WGS) entry which is preliminary data.</text>
</comment>